<protein>
    <submittedName>
        <fullName evidence="3">Uncharacterized protein</fullName>
    </submittedName>
</protein>
<dbReference type="AlphaFoldDB" id="A0A8S1EDQ2"/>
<evidence type="ECO:0000313" key="3">
    <source>
        <dbReference type="EMBL" id="CAB3400191.1"/>
    </source>
</evidence>
<evidence type="ECO:0000256" key="1">
    <source>
        <dbReference type="SAM" id="MobiDB-lite"/>
    </source>
</evidence>
<proteinExistence type="predicted"/>
<accession>A0A8S1EDQ2</accession>
<reference evidence="3 4" key="1">
    <citation type="submission" date="2020-04" db="EMBL/GenBank/DDBJ databases">
        <authorList>
            <person name="Laetsch R D."/>
            <person name="Stevens L."/>
            <person name="Kumar S."/>
            <person name="Blaxter L. M."/>
        </authorList>
    </citation>
    <scope>NUCLEOTIDE SEQUENCE [LARGE SCALE GENOMIC DNA]</scope>
</reference>
<feature type="transmembrane region" description="Helical" evidence="2">
    <location>
        <begin position="78"/>
        <end position="99"/>
    </location>
</feature>
<keyword evidence="2" id="KW-1133">Transmembrane helix</keyword>
<feature type="transmembrane region" description="Helical" evidence="2">
    <location>
        <begin position="47"/>
        <end position="66"/>
    </location>
</feature>
<comment type="caution">
    <text evidence="3">The sequence shown here is derived from an EMBL/GenBank/DDBJ whole genome shotgun (WGS) entry which is preliminary data.</text>
</comment>
<keyword evidence="2" id="KW-0812">Transmembrane</keyword>
<feature type="transmembrane region" description="Helical" evidence="2">
    <location>
        <begin position="163"/>
        <end position="188"/>
    </location>
</feature>
<dbReference type="Proteomes" id="UP000494206">
    <property type="component" value="Unassembled WGS sequence"/>
</dbReference>
<evidence type="ECO:0000313" key="4">
    <source>
        <dbReference type="Proteomes" id="UP000494206"/>
    </source>
</evidence>
<dbReference type="EMBL" id="CADEPM010000002">
    <property type="protein sequence ID" value="CAB3400191.1"/>
    <property type="molecule type" value="Genomic_DNA"/>
</dbReference>
<sequence length="203" mass="22670">MSRLRSDTYIKPGSESSFDSDEGPARRFGQSSIESYCCMANISLRKAIIGSAFATIIQAVITFYSILLGCGITMQDILVSFVPIITATLATISLSFSYLHQSATSIRPYIVHHLVFLVMTLLWFTLYMLVYFRQETALDIAENLAKRSSMFAALLKEDIKYLFGGYLVLQLLTSIICLHFGIAVYLVLDNVVRYISAEGTEIV</sequence>
<evidence type="ECO:0000256" key="2">
    <source>
        <dbReference type="SAM" id="Phobius"/>
    </source>
</evidence>
<name>A0A8S1EDQ2_9PELO</name>
<keyword evidence="4" id="KW-1185">Reference proteome</keyword>
<dbReference type="OrthoDB" id="5799156at2759"/>
<feature type="transmembrane region" description="Helical" evidence="2">
    <location>
        <begin position="111"/>
        <end position="132"/>
    </location>
</feature>
<feature type="region of interest" description="Disordered" evidence="1">
    <location>
        <begin position="1"/>
        <end position="25"/>
    </location>
</feature>
<gene>
    <name evidence="3" type="ORF">CBOVIS_LOCUS3182</name>
</gene>
<keyword evidence="2" id="KW-0472">Membrane</keyword>
<organism evidence="3 4">
    <name type="scientific">Caenorhabditis bovis</name>
    <dbReference type="NCBI Taxonomy" id="2654633"/>
    <lineage>
        <taxon>Eukaryota</taxon>
        <taxon>Metazoa</taxon>
        <taxon>Ecdysozoa</taxon>
        <taxon>Nematoda</taxon>
        <taxon>Chromadorea</taxon>
        <taxon>Rhabditida</taxon>
        <taxon>Rhabditina</taxon>
        <taxon>Rhabditomorpha</taxon>
        <taxon>Rhabditoidea</taxon>
        <taxon>Rhabditidae</taxon>
        <taxon>Peloderinae</taxon>
        <taxon>Caenorhabditis</taxon>
    </lineage>
</organism>